<accession>A0A6A6EF28</accession>
<name>A0A6A6EF28_9PEZI</name>
<reference evidence="1" key="1">
    <citation type="journal article" date="2020" name="Stud. Mycol.">
        <title>101 Dothideomycetes genomes: a test case for predicting lifestyles and emergence of pathogens.</title>
        <authorList>
            <person name="Haridas S."/>
            <person name="Albert R."/>
            <person name="Binder M."/>
            <person name="Bloem J."/>
            <person name="Labutti K."/>
            <person name="Salamov A."/>
            <person name="Andreopoulos B."/>
            <person name="Baker S."/>
            <person name="Barry K."/>
            <person name="Bills G."/>
            <person name="Bluhm B."/>
            <person name="Cannon C."/>
            <person name="Castanera R."/>
            <person name="Culley D."/>
            <person name="Daum C."/>
            <person name="Ezra D."/>
            <person name="Gonzalez J."/>
            <person name="Henrissat B."/>
            <person name="Kuo A."/>
            <person name="Liang C."/>
            <person name="Lipzen A."/>
            <person name="Lutzoni F."/>
            <person name="Magnuson J."/>
            <person name="Mondo S."/>
            <person name="Nolan M."/>
            <person name="Ohm R."/>
            <person name="Pangilinan J."/>
            <person name="Park H.-J."/>
            <person name="Ramirez L."/>
            <person name="Alfaro M."/>
            <person name="Sun H."/>
            <person name="Tritt A."/>
            <person name="Yoshinaga Y."/>
            <person name="Zwiers L.-H."/>
            <person name="Turgeon B."/>
            <person name="Goodwin S."/>
            <person name="Spatafora J."/>
            <person name="Crous P."/>
            <person name="Grigoriev I."/>
        </authorList>
    </citation>
    <scope>NUCLEOTIDE SEQUENCE</scope>
    <source>
        <strain evidence="1">CBS 207.26</strain>
    </source>
</reference>
<dbReference type="EMBL" id="ML994620">
    <property type="protein sequence ID" value="KAF2189883.1"/>
    <property type="molecule type" value="Genomic_DNA"/>
</dbReference>
<protein>
    <submittedName>
        <fullName evidence="1">Uncharacterized protein</fullName>
    </submittedName>
</protein>
<dbReference type="Proteomes" id="UP000800200">
    <property type="component" value="Unassembled WGS sequence"/>
</dbReference>
<gene>
    <name evidence="1" type="ORF">K469DRAFT_659114</name>
</gene>
<dbReference type="AlphaFoldDB" id="A0A6A6EF28"/>
<evidence type="ECO:0000313" key="2">
    <source>
        <dbReference type="Proteomes" id="UP000800200"/>
    </source>
</evidence>
<keyword evidence="2" id="KW-1185">Reference proteome</keyword>
<sequence length="168" mass="19187">MASSLTLESRVHETLASHKPTRVAIFVRKTSRFWSAASPTTVIQEALSILGLSGTKYTFLVNEKWSRLNIFVFDMFHDTYKVDTGHLLCDLPVIIVDYAREKCTLYMAPSFRRSQINVGVAEHHNLNGWQAEPPFFADHTLSKPPSYDNPRDTALLRSIRTKECEQRS</sequence>
<evidence type="ECO:0000313" key="1">
    <source>
        <dbReference type="EMBL" id="KAF2189883.1"/>
    </source>
</evidence>
<organism evidence="1 2">
    <name type="scientific">Zopfia rhizophila CBS 207.26</name>
    <dbReference type="NCBI Taxonomy" id="1314779"/>
    <lineage>
        <taxon>Eukaryota</taxon>
        <taxon>Fungi</taxon>
        <taxon>Dikarya</taxon>
        <taxon>Ascomycota</taxon>
        <taxon>Pezizomycotina</taxon>
        <taxon>Dothideomycetes</taxon>
        <taxon>Dothideomycetes incertae sedis</taxon>
        <taxon>Zopfiaceae</taxon>
        <taxon>Zopfia</taxon>
    </lineage>
</organism>
<dbReference type="OrthoDB" id="4358740at2759"/>
<proteinExistence type="predicted"/>